<proteinExistence type="predicted"/>
<organism evidence="1 2">
    <name type="scientific">Rhizophagus clarus</name>
    <dbReference type="NCBI Taxonomy" id="94130"/>
    <lineage>
        <taxon>Eukaryota</taxon>
        <taxon>Fungi</taxon>
        <taxon>Fungi incertae sedis</taxon>
        <taxon>Mucoromycota</taxon>
        <taxon>Glomeromycotina</taxon>
        <taxon>Glomeromycetes</taxon>
        <taxon>Glomerales</taxon>
        <taxon>Glomeraceae</taxon>
        <taxon>Rhizophagus</taxon>
    </lineage>
</organism>
<evidence type="ECO:0000313" key="2">
    <source>
        <dbReference type="Proteomes" id="UP000615446"/>
    </source>
</evidence>
<dbReference type="Proteomes" id="UP000615446">
    <property type="component" value="Unassembled WGS sequence"/>
</dbReference>
<name>A0A8H3LWN6_9GLOM</name>
<dbReference type="GO" id="GO:0016301">
    <property type="term" value="F:kinase activity"/>
    <property type="evidence" value="ECO:0007669"/>
    <property type="project" value="UniProtKB-KW"/>
</dbReference>
<keyword evidence="1" id="KW-0808">Transferase</keyword>
<keyword evidence="1" id="KW-0418">Kinase</keyword>
<dbReference type="EMBL" id="BLAL01000228">
    <property type="protein sequence ID" value="GES93436.1"/>
    <property type="molecule type" value="Genomic_DNA"/>
</dbReference>
<sequence>MKSLKKYITDETNKDERVNNLIHEMQLEIDDLGGLIFEWIPYYHFDIIKELGENTFEKYIQQYGRINYDKYKDEYIRIKKMRKLL</sequence>
<accession>A0A8H3LWN6</accession>
<reference evidence="1" key="1">
    <citation type="submission" date="2019-10" db="EMBL/GenBank/DDBJ databases">
        <title>Conservation and host-specific expression of non-tandemly repeated heterogenous ribosome RNA gene in arbuscular mycorrhizal fungi.</title>
        <authorList>
            <person name="Maeda T."/>
            <person name="Kobayashi Y."/>
            <person name="Nakagawa T."/>
            <person name="Ezawa T."/>
            <person name="Yamaguchi K."/>
            <person name="Bino T."/>
            <person name="Nishimoto Y."/>
            <person name="Shigenobu S."/>
            <person name="Kawaguchi M."/>
        </authorList>
    </citation>
    <scope>NUCLEOTIDE SEQUENCE</scope>
    <source>
        <strain evidence="1">HR1</strain>
    </source>
</reference>
<dbReference type="AlphaFoldDB" id="A0A8H3LWN6"/>
<evidence type="ECO:0000313" key="1">
    <source>
        <dbReference type="EMBL" id="GES93436.1"/>
    </source>
</evidence>
<protein>
    <submittedName>
        <fullName evidence="1">Kinase-like domain-containing protein</fullName>
    </submittedName>
</protein>
<gene>
    <name evidence="1" type="ORF">RCL2_002018100</name>
</gene>
<comment type="caution">
    <text evidence="1">The sequence shown here is derived from an EMBL/GenBank/DDBJ whole genome shotgun (WGS) entry which is preliminary data.</text>
</comment>